<feature type="non-terminal residue" evidence="3">
    <location>
        <position position="1"/>
    </location>
</feature>
<dbReference type="AlphaFoldDB" id="A0A427A2J3"/>
<comment type="caution">
    <text evidence="3">The sequence shown here is derived from an EMBL/GenBank/DDBJ whole genome shotgun (WGS) entry which is preliminary data.</text>
</comment>
<evidence type="ECO:0000256" key="1">
    <source>
        <dbReference type="SAM" id="Coils"/>
    </source>
</evidence>
<organism evidence="3 4">
    <name type="scientific">Ensete ventricosum</name>
    <name type="common">Abyssinian banana</name>
    <name type="synonym">Musa ensete</name>
    <dbReference type="NCBI Taxonomy" id="4639"/>
    <lineage>
        <taxon>Eukaryota</taxon>
        <taxon>Viridiplantae</taxon>
        <taxon>Streptophyta</taxon>
        <taxon>Embryophyta</taxon>
        <taxon>Tracheophyta</taxon>
        <taxon>Spermatophyta</taxon>
        <taxon>Magnoliopsida</taxon>
        <taxon>Liliopsida</taxon>
        <taxon>Zingiberales</taxon>
        <taxon>Musaceae</taxon>
        <taxon>Ensete</taxon>
    </lineage>
</organism>
<feature type="compositionally biased region" description="Acidic residues" evidence="2">
    <location>
        <begin position="1"/>
        <end position="10"/>
    </location>
</feature>
<feature type="region of interest" description="Disordered" evidence="2">
    <location>
        <begin position="1"/>
        <end position="60"/>
    </location>
</feature>
<dbReference type="EMBL" id="AMZH03004021">
    <property type="protein sequence ID" value="RRT70426.1"/>
    <property type="molecule type" value="Genomic_DNA"/>
</dbReference>
<accession>A0A427A2J3</accession>
<reference evidence="3 4" key="1">
    <citation type="journal article" date="2014" name="Agronomy (Basel)">
        <title>A Draft Genome Sequence for Ensete ventricosum, the Drought-Tolerant Tree Against Hunger.</title>
        <authorList>
            <person name="Harrison J."/>
            <person name="Moore K.A."/>
            <person name="Paszkiewicz K."/>
            <person name="Jones T."/>
            <person name="Grant M."/>
            <person name="Ambacheew D."/>
            <person name="Muzemil S."/>
            <person name="Studholme D.J."/>
        </authorList>
    </citation>
    <scope>NUCLEOTIDE SEQUENCE [LARGE SCALE GENOMIC DNA]</scope>
</reference>
<dbReference type="Proteomes" id="UP000287651">
    <property type="component" value="Unassembled WGS sequence"/>
</dbReference>
<protein>
    <submittedName>
        <fullName evidence="3">Uncharacterized protein</fullName>
    </submittedName>
</protein>
<dbReference type="PANTHER" id="PTHR46265">
    <property type="entry name" value="RHO GTPASE-ACTIVATING PROTEIN 7"/>
    <property type="match status" value="1"/>
</dbReference>
<dbReference type="InterPro" id="IPR052799">
    <property type="entry name" value="Rho_GAP_Regulators"/>
</dbReference>
<proteinExistence type="predicted"/>
<name>A0A427A2J3_ENSVE</name>
<evidence type="ECO:0000313" key="3">
    <source>
        <dbReference type="EMBL" id="RRT70426.1"/>
    </source>
</evidence>
<sequence>QVFAGDDSEPDSPKDNQSSATKTEVLMDLKAHHNEQFLTNNNTEKSVAAKDASDVLPTQESSMSMGEILSSLHPGNSLPAHVAEYSARMNQPLEQVDSSGEEESVYRFIIVPILGRIYWILKNVLLSVKTRAELEEIALAEADVARLKQKVAELHLQLNQQRQNHYGSIPHACDRYQHLPAPRLQQ</sequence>
<feature type="coiled-coil region" evidence="1">
    <location>
        <begin position="130"/>
        <end position="164"/>
    </location>
</feature>
<feature type="compositionally biased region" description="Polar residues" evidence="2">
    <location>
        <begin position="36"/>
        <end position="45"/>
    </location>
</feature>
<dbReference type="PANTHER" id="PTHR46265:SF2">
    <property type="entry name" value="RHO GTPASE-ACTIVATING PROTEIN 7"/>
    <property type="match status" value="1"/>
</dbReference>
<evidence type="ECO:0000256" key="2">
    <source>
        <dbReference type="SAM" id="MobiDB-lite"/>
    </source>
</evidence>
<feature type="compositionally biased region" description="Basic and acidic residues" evidence="2">
    <location>
        <begin position="25"/>
        <end position="35"/>
    </location>
</feature>
<gene>
    <name evidence="3" type="ORF">B296_00031460</name>
</gene>
<evidence type="ECO:0000313" key="4">
    <source>
        <dbReference type="Proteomes" id="UP000287651"/>
    </source>
</evidence>
<keyword evidence="1" id="KW-0175">Coiled coil</keyword>